<evidence type="ECO:0000313" key="3">
    <source>
        <dbReference type="Proteomes" id="UP000180088"/>
    </source>
</evidence>
<keyword evidence="1" id="KW-0802">TPR repeat</keyword>
<dbReference type="RefSeq" id="WP_071115028.1">
    <property type="nucleotide sequence ID" value="NZ_MKCS01000001.1"/>
</dbReference>
<dbReference type="SUPFAM" id="SSF48452">
    <property type="entry name" value="TPR-like"/>
    <property type="match status" value="1"/>
</dbReference>
<dbReference type="SMART" id="SM00028">
    <property type="entry name" value="TPR"/>
    <property type="match status" value="3"/>
</dbReference>
<dbReference type="Pfam" id="PF13181">
    <property type="entry name" value="TPR_8"/>
    <property type="match status" value="1"/>
</dbReference>
<evidence type="ECO:0000256" key="1">
    <source>
        <dbReference type="PROSITE-ProRule" id="PRU00339"/>
    </source>
</evidence>
<dbReference type="InterPro" id="IPR019734">
    <property type="entry name" value="TPR_rpt"/>
</dbReference>
<dbReference type="InterPro" id="IPR011990">
    <property type="entry name" value="TPR-like_helical_dom_sf"/>
</dbReference>
<proteinExistence type="predicted"/>
<organism evidence="2 3">
    <name type="scientific">Chromobacterium sphagni</name>
    <dbReference type="NCBI Taxonomy" id="1903179"/>
    <lineage>
        <taxon>Bacteria</taxon>
        <taxon>Pseudomonadati</taxon>
        <taxon>Pseudomonadota</taxon>
        <taxon>Betaproteobacteria</taxon>
        <taxon>Neisseriales</taxon>
        <taxon>Chromobacteriaceae</taxon>
        <taxon>Chromobacterium</taxon>
    </lineage>
</organism>
<protein>
    <submittedName>
        <fullName evidence="2">Uncharacterized protein</fullName>
    </submittedName>
</protein>
<dbReference type="Gene3D" id="1.25.40.10">
    <property type="entry name" value="Tetratricopeptide repeat domain"/>
    <property type="match status" value="1"/>
</dbReference>
<accession>A0A1S1WXR9</accession>
<gene>
    <name evidence="2" type="ORF">BI347_00025</name>
</gene>
<reference evidence="2 3" key="1">
    <citation type="submission" date="2016-09" db="EMBL/GenBank/DDBJ databases">
        <title>Chromobacterium muskegensis sp. nov., an insecticidal bacterium isolated from Sphagnum bogs.</title>
        <authorList>
            <person name="Sparks M.E."/>
            <person name="Blackburn M.B."/>
            <person name="Gundersen-Rindal D.E."/>
            <person name="Mitchell A."/>
            <person name="Farrar R."/>
            <person name="Kuhar D."/>
        </authorList>
    </citation>
    <scope>NUCLEOTIDE SEQUENCE [LARGE SCALE GENOMIC DNA]</scope>
    <source>
        <strain evidence="2 3">37-2</strain>
    </source>
</reference>
<dbReference type="AlphaFoldDB" id="A0A1S1WXR9"/>
<comment type="caution">
    <text evidence="2">The sequence shown here is derived from an EMBL/GenBank/DDBJ whole genome shotgun (WGS) entry which is preliminary data.</text>
</comment>
<dbReference type="Proteomes" id="UP000180088">
    <property type="component" value="Unassembled WGS sequence"/>
</dbReference>
<name>A0A1S1WXR9_9NEIS</name>
<dbReference type="OrthoDB" id="8776071at2"/>
<dbReference type="PROSITE" id="PS50005">
    <property type="entry name" value="TPR"/>
    <property type="match status" value="1"/>
</dbReference>
<evidence type="ECO:0000313" key="2">
    <source>
        <dbReference type="EMBL" id="OHX12054.1"/>
    </source>
</evidence>
<dbReference type="EMBL" id="MKCS01000001">
    <property type="protein sequence ID" value="OHX12054.1"/>
    <property type="molecule type" value="Genomic_DNA"/>
</dbReference>
<feature type="repeat" description="TPR" evidence="1">
    <location>
        <begin position="42"/>
        <end position="75"/>
    </location>
</feature>
<sequence>MNYAVLDQEELFRLALHAMENQQHAEAIALLKQGLSNDDQDARLHYLLGVEYAQIGMPERGVEALERAVALRPALEMAVFQLGLLYLTQGQPDQAVRAWQGLDPLPEESPLQLFRQGLQHLIRDEFSQCRSLLTQGIAANQAVPVLNADMARILQQLEPLEEAVQAGVPPEEETQPAVGAAGSLFLRGYAASGDDPVQ</sequence>
<dbReference type="STRING" id="1903179.BI347_00025"/>